<organism evidence="4">
    <name type="scientific">Aphanomyces invadans</name>
    <dbReference type="NCBI Taxonomy" id="157072"/>
    <lineage>
        <taxon>Eukaryota</taxon>
        <taxon>Sar</taxon>
        <taxon>Stramenopiles</taxon>
        <taxon>Oomycota</taxon>
        <taxon>Saprolegniomycetes</taxon>
        <taxon>Saprolegniales</taxon>
        <taxon>Verrucalvaceae</taxon>
        <taxon>Aphanomyces</taxon>
    </lineage>
</organism>
<dbReference type="InterPro" id="IPR050889">
    <property type="entry name" value="Dendritic_Spine_Reg/Scaffold"/>
</dbReference>
<accession>A0A024TJE5</accession>
<dbReference type="InterPro" id="IPR018247">
    <property type="entry name" value="EF_Hand_1_Ca_BS"/>
</dbReference>
<dbReference type="PANTHER" id="PTHR24166">
    <property type="entry name" value="ROLLING PEBBLES, ISOFORM B"/>
    <property type="match status" value="1"/>
</dbReference>
<dbReference type="Gene3D" id="1.25.40.20">
    <property type="entry name" value="Ankyrin repeat-containing domain"/>
    <property type="match status" value="1"/>
</dbReference>
<dbReference type="EMBL" id="KI913991">
    <property type="protein sequence ID" value="ETV93432.1"/>
    <property type="molecule type" value="Genomic_DNA"/>
</dbReference>
<dbReference type="PROSITE" id="PS00018">
    <property type="entry name" value="EF_HAND_1"/>
    <property type="match status" value="1"/>
</dbReference>
<keyword evidence="2" id="KW-0106">Calcium</keyword>
<evidence type="ECO:0000256" key="3">
    <source>
        <dbReference type="ARBA" id="ARBA00023043"/>
    </source>
</evidence>
<sequence length="484" mass="53879">MTPPSAIFAATVNGDLFALKRLMATADATSVNAVTVINKGVYTPLSRAAELGRQDVVRQLLSHPRINVARPPGMPPATPTALHRAAASGHESIVSLLLAHPGININAVAERDRVTAIELALSNSHWAIVHMLWPVVNDDSRYKCFDNALGMRRYEHAAALLGLPSSWQCDLTFRGRLVVEYLAPYLSVECLVALLIRDLPVGVHPTAPSQLVDVPDHSFSWMEFLAPDMTLPDDVAKPTVVRAILDHPTFKQVPRSDLVRRLMTARDRHDRPAINAADTDIRDYMTGELYFLGRYELLDGPPVHVSATAVVVLAYDHGICSQVFDEFADDEGLLDLNGFVECSLTLGRLQTGPRSTHQPGAQACERWESEFEIWDVDSDDVLTKDEYQRYCDQTFGNKLRVALKFMKHESDWAREVWTRRGLDSKYVLGLLPSHVPADCADHIAQLQLSSMSNVTMALFRHMIVLPAADRSLEDVFQKAQRCSR</sequence>
<keyword evidence="3" id="KW-0040">ANK repeat</keyword>
<dbReference type="RefSeq" id="XP_008877774.1">
    <property type="nucleotide sequence ID" value="XM_008879552.1"/>
</dbReference>
<dbReference type="SMART" id="SM00248">
    <property type="entry name" value="ANK"/>
    <property type="match status" value="2"/>
</dbReference>
<dbReference type="OrthoDB" id="62240at2759"/>
<keyword evidence="1" id="KW-0677">Repeat</keyword>
<dbReference type="InterPro" id="IPR011992">
    <property type="entry name" value="EF-hand-dom_pair"/>
</dbReference>
<dbReference type="PANTHER" id="PTHR24166:SF48">
    <property type="entry name" value="PROTEIN VAPYRIN"/>
    <property type="match status" value="1"/>
</dbReference>
<dbReference type="SUPFAM" id="SSF47473">
    <property type="entry name" value="EF-hand"/>
    <property type="match status" value="1"/>
</dbReference>
<name>A0A024TJE5_9STRA</name>
<evidence type="ECO:0000313" key="4">
    <source>
        <dbReference type="EMBL" id="ETV93432.1"/>
    </source>
</evidence>
<protein>
    <submittedName>
        <fullName evidence="4">Uncharacterized protein</fullName>
    </submittedName>
</protein>
<dbReference type="InterPro" id="IPR002110">
    <property type="entry name" value="Ankyrin_rpt"/>
</dbReference>
<evidence type="ECO:0000256" key="2">
    <source>
        <dbReference type="ARBA" id="ARBA00022837"/>
    </source>
</evidence>
<dbReference type="VEuPathDB" id="FungiDB:H310_12493"/>
<dbReference type="GeneID" id="20089543"/>
<reference evidence="4" key="1">
    <citation type="submission" date="2013-12" db="EMBL/GenBank/DDBJ databases">
        <title>The Genome Sequence of Aphanomyces invadans NJM9701.</title>
        <authorList>
            <consortium name="The Broad Institute Genomics Platform"/>
            <person name="Russ C."/>
            <person name="Tyler B."/>
            <person name="van West P."/>
            <person name="Dieguez-Uribeondo J."/>
            <person name="Young S.K."/>
            <person name="Zeng Q."/>
            <person name="Gargeya S."/>
            <person name="Fitzgerald M."/>
            <person name="Abouelleil A."/>
            <person name="Alvarado L."/>
            <person name="Chapman S.B."/>
            <person name="Gainer-Dewar J."/>
            <person name="Goldberg J."/>
            <person name="Griggs A."/>
            <person name="Gujja S."/>
            <person name="Hansen M."/>
            <person name="Howarth C."/>
            <person name="Imamovic A."/>
            <person name="Ireland A."/>
            <person name="Larimer J."/>
            <person name="McCowan C."/>
            <person name="Murphy C."/>
            <person name="Pearson M."/>
            <person name="Poon T.W."/>
            <person name="Priest M."/>
            <person name="Roberts A."/>
            <person name="Saif S."/>
            <person name="Shea T."/>
            <person name="Sykes S."/>
            <person name="Wortman J."/>
            <person name="Nusbaum C."/>
            <person name="Birren B."/>
        </authorList>
    </citation>
    <scope>NUCLEOTIDE SEQUENCE [LARGE SCALE GENOMIC DNA]</scope>
    <source>
        <strain evidence="4">NJM9701</strain>
    </source>
</reference>
<evidence type="ECO:0000256" key="1">
    <source>
        <dbReference type="ARBA" id="ARBA00022737"/>
    </source>
</evidence>
<proteinExistence type="predicted"/>
<dbReference type="Pfam" id="PF13637">
    <property type="entry name" value="Ank_4"/>
    <property type="match status" value="1"/>
</dbReference>
<gene>
    <name evidence="4" type="ORF">H310_12493</name>
</gene>
<dbReference type="SUPFAM" id="SSF48403">
    <property type="entry name" value="Ankyrin repeat"/>
    <property type="match status" value="1"/>
</dbReference>
<dbReference type="InterPro" id="IPR036770">
    <property type="entry name" value="Ankyrin_rpt-contain_sf"/>
</dbReference>
<dbReference type="AlphaFoldDB" id="A0A024TJE5"/>